<name>C3YV19_BRAFL</name>
<organism>
    <name type="scientific">Branchiostoma floridae</name>
    <name type="common">Florida lancelet</name>
    <name type="synonym">Amphioxus</name>
    <dbReference type="NCBI Taxonomy" id="7739"/>
    <lineage>
        <taxon>Eukaryota</taxon>
        <taxon>Metazoa</taxon>
        <taxon>Chordata</taxon>
        <taxon>Cephalochordata</taxon>
        <taxon>Leptocardii</taxon>
        <taxon>Amphioxiformes</taxon>
        <taxon>Branchiostomatidae</taxon>
        <taxon>Branchiostoma</taxon>
    </lineage>
</organism>
<protein>
    <submittedName>
        <fullName evidence="2">Uncharacterized protein</fullName>
    </submittedName>
</protein>
<accession>C3YV19</accession>
<evidence type="ECO:0000313" key="2">
    <source>
        <dbReference type="EMBL" id="EEN55882.1"/>
    </source>
</evidence>
<dbReference type="AlphaFoldDB" id="C3YV19"/>
<proteinExistence type="predicted"/>
<dbReference type="InParanoid" id="C3YV19"/>
<sequence>MKLQLRPAQSSSCPHGPAPARTDSSSGPHIPAPVRTFEVPRECRLKNDILASLKVIGIIAFKLQDNMGRKLRHLLIFLLIILKELNMPEAGCSCKSSSHCKCSNLDLTSIPQNLPPTLYGLDLKPTVLSGHDHQYEDVDNKITTNTATSDDDHQYEDIDKKHNQKGQGQSQATTKFNTNTTAAIVTASGHDHQYEDVDQHNKTDQGQSQATTKFNTNTTATVVTIGRDHQYEDMNQLNQTRLGQSQATTKFNTSNPVAVVNSGNNNQNEDIDKQHNQTGQGQSQAIITLLDSGNPSYGTGLTVSQLNALYKVEGPDQDITNTSAAVGTIGHDQTEQGQY</sequence>
<evidence type="ECO:0000256" key="1">
    <source>
        <dbReference type="SAM" id="MobiDB-lite"/>
    </source>
</evidence>
<dbReference type="eggNOG" id="KOG4237">
    <property type="taxonomic scope" value="Eukaryota"/>
</dbReference>
<feature type="region of interest" description="Disordered" evidence="1">
    <location>
        <begin position="1"/>
        <end position="31"/>
    </location>
</feature>
<reference evidence="2" key="1">
    <citation type="journal article" date="2008" name="Nature">
        <title>The amphioxus genome and the evolution of the chordate karyotype.</title>
        <authorList>
            <consortium name="US DOE Joint Genome Institute (JGI-PGF)"/>
            <person name="Putnam N.H."/>
            <person name="Butts T."/>
            <person name="Ferrier D.E.K."/>
            <person name="Furlong R.F."/>
            <person name="Hellsten U."/>
            <person name="Kawashima T."/>
            <person name="Robinson-Rechavi M."/>
            <person name="Shoguchi E."/>
            <person name="Terry A."/>
            <person name="Yu J.-K."/>
            <person name="Benito-Gutierrez E.L."/>
            <person name="Dubchak I."/>
            <person name="Garcia-Fernandez J."/>
            <person name="Gibson-Brown J.J."/>
            <person name="Grigoriev I.V."/>
            <person name="Horton A.C."/>
            <person name="de Jong P.J."/>
            <person name="Jurka J."/>
            <person name="Kapitonov V.V."/>
            <person name="Kohara Y."/>
            <person name="Kuroki Y."/>
            <person name="Lindquist E."/>
            <person name="Lucas S."/>
            <person name="Osoegawa K."/>
            <person name="Pennacchio L.A."/>
            <person name="Salamov A.A."/>
            <person name="Satou Y."/>
            <person name="Sauka-Spengler T."/>
            <person name="Schmutz J."/>
            <person name="Shin-I T."/>
            <person name="Toyoda A."/>
            <person name="Bronner-Fraser M."/>
            <person name="Fujiyama A."/>
            <person name="Holland L.Z."/>
            <person name="Holland P.W.H."/>
            <person name="Satoh N."/>
            <person name="Rokhsar D.S."/>
        </authorList>
    </citation>
    <scope>NUCLEOTIDE SEQUENCE [LARGE SCALE GENOMIC DNA]</scope>
    <source>
        <strain evidence="2">S238N-H82</strain>
        <tissue evidence="2">Testes</tissue>
    </source>
</reference>
<gene>
    <name evidence="2" type="ORF">BRAFLDRAFT_95559</name>
</gene>
<dbReference type="EMBL" id="GG666555">
    <property type="protein sequence ID" value="EEN55882.1"/>
    <property type="molecule type" value="Genomic_DNA"/>
</dbReference>